<dbReference type="Gene3D" id="3.40.50.150">
    <property type="entry name" value="Vaccinia Virus protein VP39"/>
    <property type="match status" value="1"/>
</dbReference>
<gene>
    <name evidence="2" type="ORF">P0M35_13120</name>
</gene>
<dbReference type="InterPro" id="IPR053188">
    <property type="entry name" value="FkbM_Methyltransferase"/>
</dbReference>
<proteinExistence type="predicted"/>
<protein>
    <submittedName>
        <fullName evidence="2">FkbM family methyltransferase</fullName>
    </submittedName>
</protein>
<keyword evidence="3" id="KW-1185">Reference proteome</keyword>
<dbReference type="InterPro" id="IPR006342">
    <property type="entry name" value="FkbM_mtfrase"/>
</dbReference>
<dbReference type="Proteomes" id="UP001221302">
    <property type="component" value="Unassembled WGS sequence"/>
</dbReference>
<dbReference type="EMBL" id="JARGDL010000026">
    <property type="protein sequence ID" value="MDF1613100.1"/>
    <property type="molecule type" value="Genomic_DNA"/>
</dbReference>
<dbReference type="GO" id="GO:0008171">
    <property type="term" value="F:O-methyltransferase activity"/>
    <property type="evidence" value="ECO:0007669"/>
    <property type="project" value="TreeGrafter"/>
</dbReference>
<name>A0AAE3P2M2_9BACT</name>
<dbReference type="PANTHER" id="PTHR36973:SF4">
    <property type="entry name" value="NODULATION PROTEIN"/>
    <property type="match status" value="1"/>
</dbReference>
<dbReference type="InterPro" id="IPR029063">
    <property type="entry name" value="SAM-dependent_MTases_sf"/>
</dbReference>
<accession>A0AAE3P2M2</accession>
<dbReference type="SUPFAM" id="SSF53335">
    <property type="entry name" value="S-adenosyl-L-methionine-dependent methyltransferases"/>
    <property type="match status" value="1"/>
</dbReference>
<reference evidence="2" key="1">
    <citation type="submission" date="2023-03" db="EMBL/GenBank/DDBJ databases">
        <title>Stygiobacter electus gen. nov., sp. nov., facultatively anaerobic thermotolerant bacterium of the class Ignavibacteria from a well of Yessentuki mineral water deposit.</title>
        <authorList>
            <person name="Podosokorskaya O.A."/>
            <person name="Elcheninov A.G."/>
            <person name="Petrova N.F."/>
            <person name="Zavarzina D.G."/>
            <person name="Kublanov I.V."/>
            <person name="Merkel A.Y."/>
        </authorList>
    </citation>
    <scope>NUCLEOTIDE SEQUENCE</scope>
    <source>
        <strain evidence="2">09-Me</strain>
    </source>
</reference>
<dbReference type="RefSeq" id="WP_321536871.1">
    <property type="nucleotide sequence ID" value="NZ_JARGDL010000026.1"/>
</dbReference>
<dbReference type="AlphaFoldDB" id="A0AAE3P2M2"/>
<keyword evidence="2" id="KW-0808">Transferase</keyword>
<comment type="caution">
    <text evidence="2">The sequence shown here is derived from an EMBL/GenBank/DDBJ whole genome shotgun (WGS) entry which is preliminary data.</text>
</comment>
<evidence type="ECO:0000313" key="3">
    <source>
        <dbReference type="Proteomes" id="UP001221302"/>
    </source>
</evidence>
<dbReference type="GO" id="GO:0032259">
    <property type="term" value="P:methylation"/>
    <property type="evidence" value="ECO:0007669"/>
    <property type="project" value="UniProtKB-KW"/>
</dbReference>
<sequence>MKKIIDFVRLLKKPKLIGLLVKKLPVSISSFRNVENLKKYIKQVNTVIDVGANIGQFTLAVNYYFPNLKIYSFEPSKLAYKRLIKSLGNNKNVILFNFGLGDVDGEIEFYENSFDQISSFSKIDLSNNNKVYKKSKSVTTKAVIKKLDDIFNTINVIPPVLLKLDVQGLEDRVLMGALKSLKSIDYILLELAFEKLYEEQLLFNEMNELLKSLGYNFIAPMGFNLGDDNRIIEVDALFRKEELKN</sequence>
<evidence type="ECO:0000259" key="1">
    <source>
        <dbReference type="Pfam" id="PF05050"/>
    </source>
</evidence>
<dbReference type="NCBIfam" id="TIGR01444">
    <property type="entry name" value="fkbM_fam"/>
    <property type="match status" value="1"/>
</dbReference>
<organism evidence="2 3">
    <name type="scientific">Stygiobacter electus</name>
    <dbReference type="NCBI Taxonomy" id="3032292"/>
    <lineage>
        <taxon>Bacteria</taxon>
        <taxon>Pseudomonadati</taxon>
        <taxon>Ignavibacteriota</taxon>
        <taxon>Ignavibacteria</taxon>
        <taxon>Ignavibacteriales</taxon>
        <taxon>Melioribacteraceae</taxon>
        <taxon>Stygiobacter</taxon>
    </lineage>
</organism>
<feature type="domain" description="Methyltransferase FkbM" evidence="1">
    <location>
        <begin position="49"/>
        <end position="217"/>
    </location>
</feature>
<evidence type="ECO:0000313" key="2">
    <source>
        <dbReference type="EMBL" id="MDF1613100.1"/>
    </source>
</evidence>
<dbReference type="PANTHER" id="PTHR36973">
    <property type="entry name" value="SLL1456 PROTEIN-RELATED"/>
    <property type="match status" value="1"/>
</dbReference>
<dbReference type="Pfam" id="PF05050">
    <property type="entry name" value="Methyltransf_21"/>
    <property type="match status" value="1"/>
</dbReference>
<keyword evidence="2" id="KW-0489">Methyltransferase</keyword>